<keyword evidence="4" id="KW-1185">Reference proteome</keyword>
<sequence>MSAVVRGKRSNFFEESPSSPPVSKRIRYFLRIQAELSPPLGFAGSPIRPRSSIILSLFFLIWIDRLVLLFCKLKYPFSFSAHAFIMYHEDKLRFLGKAFKESGDEMDSAIKRLNELKLSVAEIVSDIVQETNIQFSAQECCYKRGIISWKQFAVNGAEWVELLVGQVINASHIQQARERVAQALESLQQSICENVIIGVQSLQKESLLQKQQQLEKLLDEKTILKQAVSVQHERQKEFEEMLRLKQLVVQYQEQVRTLEANNYVLTMHLRQAQQSNSIPGRFKPDVF</sequence>
<dbReference type="EMBL" id="PNBA02000003">
    <property type="protein sequence ID" value="KAG6431561.1"/>
    <property type="molecule type" value="Genomic_DNA"/>
</dbReference>
<dbReference type="PANTHER" id="PTHR31245">
    <property type="entry name" value="UBIQUITIN SYSTEM COMPONENT CUE PROTEIN"/>
    <property type="match status" value="1"/>
</dbReference>
<dbReference type="Proteomes" id="UP000298416">
    <property type="component" value="Unassembled WGS sequence"/>
</dbReference>
<feature type="region of interest" description="Disordered" evidence="2">
    <location>
        <begin position="1"/>
        <end position="21"/>
    </location>
</feature>
<accession>A0A8X9A8K6</accession>
<dbReference type="PANTHER" id="PTHR31245:SF1">
    <property type="entry name" value="UBIQUITIN SYSTEM COMPONENT CUE PROTEIN"/>
    <property type="match status" value="1"/>
</dbReference>
<feature type="coiled-coil region" evidence="1">
    <location>
        <begin position="173"/>
        <end position="261"/>
    </location>
</feature>
<comment type="caution">
    <text evidence="3">The sequence shown here is derived from an EMBL/GenBank/DDBJ whole genome shotgun (WGS) entry which is preliminary data.</text>
</comment>
<evidence type="ECO:0000256" key="1">
    <source>
        <dbReference type="SAM" id="Coils"/>
    </source>
</evidence>
<proteinExistence type="predicted"/>
<evidence type="ECO:0000313" key="3">
    <source>
        <dbReference type="EMBL" id="KAG6431561.1"/>
    </source>
</evidence>
<reference evidence="3" key="1">
    <citation type="submission" date="2018-01" db="EMBL/GenBank/DDBJ databases">
        <authorList>
            <person name="Mao J.F."/>
        </authorList>
    </citation>
    <scope>NUCLEOTIDE SEQUENCE</scope>
    <source>
        <strain evidence="3">Huo1</strain>
        <tissue evidence="3">Leaf</tissue>
    </source>
</reference>
<gene>
    <name evidence="3" type="ORF">SASPL_109640</name>
</gene>
<dbReference type="AlphaFoldDB" id="A0A8X9A8K6"/>
<organism evidence="3">
    <name type="scientific">Salvia splendens</name>
    <name type="common">Scarlet sage</name>
    <dbReference type="NCBI Taxonomy" id="180675"/>
    <lineage>
        <taxon>Eukaryota</taxon>
        <taxon>Viridiplantae</taxon>
        <taxon>Streptophyta</taxon>
        <taxon>Embryophyta</taxon>
        <taxon>Tracheophyta</taxon>
        <taxon>Spermatophyta</taxon>
        <taxon>Magnoliopsida</taxon>
        <taxon>eudicotyledons</taxon>
        <taxon>Gunneridae</taxon>
        <taxon>Pentapetalae</taxon>
        <taxon>asterids</taxon>
        <taxon>lamiids</taxon>
        <taxon>Lamiales</taxon>
        <taxon>Lamiaceae</taxon>
        <taxon>Nepetoideae</taxon>
        <taxon>Mentheae</taxon>
        <taxon>Salviinae</taxon>
        <taxon>Salvia</taxon>
        <taxon>Salvia subgen. Calosphace</taxon>
        <taxon>core Calosphace</taxon>
    </lineage>
</organism>
<name>A0A8X9A8K6_SALSN</name>
<keyword evidence="1" id="KW-0175">Coiled coil</keyword>
<protein>
    <submittedName>
        <fullName evidence="3">Uncharacterized protein</fullName>
    </submittedName>
</protein>
<reference evidence="3" key="2">
    <citation type="submission" date="2020-08" db="EMBL/GenBank/DDBJ databases">
        <title>Plant Genome Project.</title>
        <authorList>
            <person name="Zhang R.-G."/>
        </authorList>
    </citation>
    <scope>NUCLEOTIDE SEQUENCE</scope>
    <source>
        <strain evidence="3">Huo1</strain>
        <tissue evidence="3">Leaf</tissue>
    </source>
</reference>
<evidence type="ECO:0000313" key="4">
    <source>
        <dbReference type="Proteomes" id="UP000298416"/>
    </source>
</evidence>
<evidence type="ECO:0000256" key="2">
    <source>
        <dbReference type="SAM" id="MobiDB-lite"/>
    </source>
</evidence>